<comment type="caution">
    <text evidence="2">The sequence shown here is derived from an EMBL/GenBank/DDBJ whole genome shotgun (WGS) entry which is preliminary data.</text>
</comment>
<sequence>MTDSAFHVFTVRGRPVEFRPSQFGGGLFAVERGAFPASPTGYRSLAGHFPQFGPGNPEDLSVDFLESLAEAYDKDRGALRTRLHRIARGGDFISISMAAVEALDHGFFAPPEEHIALWQEAYRLFCLIDTLPRFQPQPYSAAWTPEYCAKALAEQRALLRFVRQLATGSFPPAPHKLFGAKAYLSLPPKPEGEPGFILPGIASEFAFDLSTPTDSDDGETDDAEATGAAGEDAGAPRDRGGHAQPPQATLAVQLNLFQ</sequence>
<keyword evidence="3" id="KW-1185">Reference proteome</keyword>
<organism evidence="2 3">
    <name type="scientific">Termitidicoccus mucosus</name>
    <dbReference type="NCBI Taxonomy" id="1184151"/>
    <lineage>
        <taxon>Bacteria</taxon>
        <taxon>Pseudomonadati</taxon>
        <taxon>Verrucomicrobiota</taxon>
        <taxon>Opitutia</taxon>
        <taxon>Opitutales</taxon>
        <taxon>Opitutaceae</taxon>
        <taxon>Termitidicoccus</taxon>
    </lineage>
</organism>
<accession>A0A178IR76</accession>
<dbReference type="AlphaFoldDB" id="A0A178IR76"/>
<reference evidence="2 3" key="1">
    <citation type="submission" date="2016-01" db="EMBL/GenBank/DDBJ databases">
        <title>High potential of lignocellulose degradation of a new Verrucomicrobia species.</title>
        <authorList>
            <person name="Wang Y."/>
            <person name="Shi Y."/>
            <person name="Qiu Z."/>
            <person name="Liu S."/>
            <person name="Yang H."/>
        </authorList>
    </citation>
    <scope>NUCLEOTIDE SEQUENCE [LARGE SCALE GENOMIC DNA]</scope>
    <source>
        <strain evidence="2 3">TSB47</strain>
    </source>
</reference>
<evidence type="ECO:0000313" key="2">
    <source>
        <dbReference type="EMBL" id="OAM91776.1"/>
    </source>
</evidence>
<evidence type="ECO:0000256" key="1">
    <source>
        <dbReference type="SAM" id="MobiDB-lite"/>
    </source>
</evidence>
<dbReference type="Proteomes" id="UP000078486">
    <property type="component" value="Unassembled WGS sequence"/>
</dbReference>
<evidence type="ECO:0000313" key="3">
    <source>
        <dbReference type="Proteomes" id="UP000078486"/>
    </source>
</evidence>
<feature type="compositionally biased region" description="Acidic residues" evidence="1">
    <location>
        <begin position="214"/>
        <end position="224"/>
    </location>
</feature>
<proteinExistence type="predicted"/>
<dbReference type="STRING" id="1184151.AW736_01670"/>
<gene>
    <name evidence="2" type="ORF">AW736_01670</name>
</gene>
<name>A0A178IR76_9BACT</name>
<dbReference type="EMBL" id="LRRQ01000015">
    <property type="protein sequence ID" value="OAM91776.1"/>
    <property type="molecule type" value="Genomic_DNA"/>
</dbReference>
<dbReference type="RefSeq" id="WP_068768546.1">
    <property type="nucleotide sequence ID" value="NZ_CP109796.1"/>
</dbReference>
<protein>
    <submittedName>
        <fullName evidence="2">Uncharacterized protein</fullName>
    </submittedName>
</protein>
<feature type="region of interest" description="Disordered" evidence="1">
    <location>
        <begin position="208"/>
        <end position="247"/>
    </location>
</feature>